<dbReference type="InterPro" id="IPR044751">
    <property type="entry name" value="Ion_transp-like_CBS"/>
</dbReference>
<dbReference type="Pfam" id="PF03471">
    <property type="entry name" value="CorC_HlyC"/>
    <property type="match status" value="1"/>
</dbReference>
<evidence type="ECO:0000256" key="7">
    <source>
        <dbReference type="PROSITE-ProRule" id="PRU00703"/>
    </source>
</evidence>
<dbReference type="InterPro" id="IPR002550">
    <property type="entry name" value="CNNM"/>
</dbReference>
<gene>
    <name evidence="12" type="ORF">MESINF_1749</name>
</gene>
<dbReference type="Gene3D" id="3.10.580.10">
    <property type="entry name" value="CBS-domain"/>
    <property type="match status" value="1"/>
</dbReference>
<protein>
    <submittedName>
        <fullName evidence="12">CBS domain-containing protein</fullName>
    </submittedName>
</protein>
<evidence type="ECO:0000256" key="9">
    <source>
        <dbReference type="SAM" id="Phobius"/>
    </source>
</evidence>
<evidence type="ECO:0000256" key="6">
    <source>
        <dbReference type="ARBA" id="ARBA00023136"/>
    </source>
</evidence>
<dbReference type="SUPFAM" id="SSF56176">
    <property type="entry name" value="FAD-binding/transporter-associated domain-like"/>
    <property type="match status" value="1"/>
</dbReference>
<keyword evidence="3" id="KW-0677">Repeat</keyword>
<feature type="domain" description="CBS" evidence="10">
    <location>
        <begin position="281"/>
        <end position="338"/>
    </location>
</feature>
<dbReference type="AlphaFoldDB" id="A0A7Z7LFM4"/>
<dbReference type="PROSITE" id="PS51846">
    <property type="entry name" value="CNNM"/>
    <property type="match status" value="1"/>
</dbReference>
<evidence type="ECO:0000256" key="4">
    <source>
        <dbReference type="ARBA" id="ARBA00022989"/>
    </source>
</evidence>
<dbReference type="EMBL" id="LS974202">
    <property type="protein sequence ID" value="SSC13193.1"/>
    <property type="molecule type" value="Genomic_DNA"/>
</dbReference>
<keyword evidence="4 8" id="KW-1133">Transmembrane helix</keyword>
<dbReference type="SUPFAM" id="SSF54631">
    <property type="entry name" value="CBS-domain pair"/>
    <property type="match status" value="1"/>
</dbReference>
<feature type="domain" description="CNNM transmembrane" evidence="11">
    <location>
        <begin position="1"/>
        <end position="192"/>
    </location>
</feature>
<dbReference type="PROSITE" id="PS51371">
    <property type="entry name" value="CBS"/>
    <property type="match status" value="2"/>
</dbReference>
<keyword evidence="6 8" id="KW-0472">Membrane</keyword>
<dbReference type="InterPro" id="IPR000644">
    <property type="entry name" value="CBS_dom"/>
</dbReference>
<dbReference type="KEGG" id="minf:MESINF_1749"/>
<accession>A0A7Z7LFM4</accession>
<evidence type="ECO:0000256" key="3">
    <source>
        <dbReference type="ARBA" id="ARBA00022737"/>
    </source>
</evidence>
<dbReference type="CDD" id="cd04590">
    <property type="entry name" value="CBS_pair_CorC_HlyC_assoc"/>
    <property type="match status" value="1"/>
</dbReference>
<dbReference type="Pfam" id="PF01595">
    <property type="entry name" value="CNNM"/>
    <property type="match status" value="1"/>
</dbReference>
<evidence type="ECO:0000256" key="8">
    <source>
        <dbReference type="PROSITE-ProRule" id="PRU01193"/>
    </source>
</evidence>
<dbReference type="Pfam" id="PF00571">
    <property type="entry name" value="CBS"/>
    <property type="match status" value="2"/>
</dbReference>
<dbReference type="InterPro" id="IPR036318">
    <property type="entry name" value="FAD-bd_PCMH-like_sf"/>
</dbReference>
<evidence type="ECO:0000313" key="13">
    <source>
        <dbReference type="Proteomes" id="UP000250796"/>
    </source>
</evidence>
<feature type="transmembrane region" description="Helical" evidence="9">
    <location>
        <begin position="130"/>
        <end position="149"/>
    </location>
</feature>
<dbReference type="Proteomes" id="UP000250796">
    <property type="component" value="Chromosome MESINF"/>
</dbReference>
<evidence type="ECO:0000256" key="2">
    <source>
        <dbReference type="ARBA" id="ARBA00022692"/>
    </source>
</evidence>
<evidence type="ECO:0000259" key="11">
    <source>
        <dbReference type="PROSITE" id="PS51846"/>
    </source>
</evidence>
<organism evidence="12 13">
    <name type="scientific">Mesotoga infera</name>
    <dbReference type="NCBI Taxonomy" id="1236046"/>
    <lineage>
        <taxon>Bacteria</taxon>
        <taxon>Thermotogati</taxon>
        <taxon>Thermotogota</taxon>
        <taxon>Thermotogae</taxon>
        <taxon>Kosmotogales</taxon>
        <taxon>Kosmotogaceae</taxon>
        <taxon>Mesotoga</taxon>
    </lineage>
</organism>
<feature type="domain" description="CBS" evidence="10">
    <location>
        <begin position="211"/>
        <end position="272"/>
    </location>
</feature>
<reference evidence="12 13" key="1">
    <citation type="submission" date="2017-01" db="EMBL/GenBank/DDBJ databases">
        <authorList>
            <person name="Erauso G."/>
        </authorList>
    </citation>
    <scope>NUCLEOTIDE SEQUENCE [LARGE SCALE GENOMIC DNA]</scope>
    <source>
        <strain evidence="12">MESINF1</strain>
    </source>
</reference>
<dbReference type="Gene3D" id="3.30.465.10">
    <property type="match status" value="1"/>
</dbReference>
<keyword evidence="2 8" id="KW-0812">Transmembrane</keyword>
<comment type="subcellular location">
    <subcellularLocation>
        <location evidence="1">Membrane</location>
        <topology evidence="1">Multi-pass membrane protein</topology>
    </subcellularLocation>
</comment>
<keyword evidence="13" id="KW-1185">Reference proteome</keyword>
<feature type="transmembrane region" description="Helical" evidence="9">
    <location>
        <begin position="60"/>
        <end position="84"/>
    </location>
</feature>
<dbReference type="InterPro" id="IPR046342">
    <property type="entry name" value="CBS_dom_sf"/>
</dbReference>
<evidence type="ECO:0000313" key="12">
    <source>
        <dbReference type="EMBL" id="SSC13193.1"/>
    </source>
</evidence>
<evidence type="ECO:0000259" key="10">
    <source>
        <dbReference type="PROSITE" id="PS51371"/>
    </source>
</evidence>
<proteinExistence type="predicted"/>
<dbReference type="SMART" id="SM01091">
    <property type="entry name" value="CorC_HlyC"/>
    <property type="match status" value="1"/>
</dbReference>
<evidence type="ECO:0000256" key="1">
    <source>
        <dbReference type="ARBA" id="ARBA00004141"/>
    </source>
</evidence>
<keyword evidence="5 7" id="KW-0129">CBS domain</keyword>
<dbReference type="SMART" id="SM00116">
    <property type="entry name" value="CBS"/>
    <property type="match status" value="2"/>
</dbReference>
<dbReference type="FunFam" id="3.10.580.10:FF:000002">
    <property type="entry name" value="Magnesium/cobalt efflux protein CorC"/>
    <property type="match status" value="1"/>
</dbReference>
<dbReference type="PANTHER" id="PTHR22777:SF17">
    <property type="entry name" value="UPF0053 PROTEIN SLL0260"/>
    <property type="match status" value="1"/>
</dbReference>
<name>A0A7Z7LFM4_9BACT</name>
<sequence length="445" mass="50633">MSLLLNLAFLIILLYLSGLFSGSEAALMSVSKLKLRELSESGEKRFAKSVKYFVDNPNSILTAILVMNNIVNILASSLATLLAIQLLPQNFAGVAAAIVTGVMTFLILVFGEITPKIFARENPERFFKRVIVFITILTSILRPLLWLLLRISNLFIVILGGKKVSYAPFITEDEIRSAVDAGHEEGVLQSEERMIMKRTLELKDISVKEIMTPRVEIVSLEEDAPLIELMKLVESEGYSRYPIYRENVDRIVGVCYAKDLLNFILDRKDNDFLQITHVKEIMRAPYFVPETKKVDDLLREFKEKKNHMAIVIDEYGGTAGLITMEDAIEELTGEILDEYDEESEEMMIEKLSDSEYIVDGMTPINDIERELEQVFPDTEFETIGGYLLEVLERFPEVGEKIIVNGFTFEILAAGKNKVEKIRLSVDRRSVDERQFKGEHTDTESY</sequence>
<evidence type="ECO:0000256" key="5">
    <source>
        <dbReference type="ARBA" id="ARBA00023122"/>
    </source>
</evidence>
<dbReference type="InterPro" id="IPR005170">
    <property type="entry name" value="Transptr-assoc_dom"/>
</dbReference>
<dbReference type="GO" id="GO:0005886">
    <property type="term" value="C:plasma membrane"/>
    <property type="evidence" value="ECO:0007669"/>
    <property type="project" value="TreeGrafter"/>
</dbReference>
<dbReference type="InterPro" id="IPR016169">
    <property type="entry name" value="FAD-bd_PCMH_sub2"/>
</dbReference>
<dbReference type="PANTHER" id="PTHR22777">
    <property type="entry name" value="HEMOLYSIN-RELATED"/>
    <property type="match status" value="1"/>
</dbReference>
<dbReference type="GO" id="GO:0050660">
    <property type="term" value="F:flavin adenine dinucleotide binding"/>
    <property type="evidence" value="ECO:0007669"/>
    <property type="project" value="InterPro"/>
</dbReference>
<feature type="transmembrane region" description="Helical" evidence="9">
    <location>
        <begin position="91"/>
        <end position="110"/>
    </location>
</feature>